<dbReference type="InterPro" id="IPR004528">
    <property type="entry name" value="KdsB"/>
</dbReference>
<dbReference type="GO" id="GO:0005829">
    <property type="term" value="C:cytosol"/>
    <property type="evidence" value="ECO:0007669"/>
    <property type="project" value="TreeGrafter"/>
</dbReference>
<keyword evidence="2 4" id="KW-0548">Nucleotidyltransferase</keyword>
<dbReference type="InterPro" id="IPR029044">
    <property type="entry name" value="Nucleotide-diphossugar_trans"/>
</dbReference>
<dbReference type="GO" id="GO:0008690">
    <property type="term" value="F:3-deoxy-manno-octulosonate cytidylyltransferase activity"/>
    <property type="evidence" value="ECO:0007669"/>
    <property type="project" value="UniProtKB-EC"/>
</dbReference>
<dbReference type="AlphaFoldDB" id="A0A7W8YPS1"/>
<dbReference type="NCBIfam" id="NF003952">
    <property type="entry name" value="PRK05450.1-5"/>
    <property type="match status" value="1"/>
</dbReference>
<dbReference type="PANTHER" id="PTHR42866:SF2">
    <property type="entry name" value="3-DEOXY-MANNO-OCTULOSONATE CYTIDYLYLTRANSFERASE, MITOCHONDRIAL"/>
    <property type="match status" value="1"/>
</dbReference>
<keyword evidence="3" id="KW-0448">Lipopolysaccharide biosynthesis</keyword>
<dbReference type="InterPro" id="IPR003329">
    <property type="entry name" value="Cytidylyl_trans"/>
</dbReference>
<dbReference type="GO" id="GO:0009103">
    <property type="term" value="P:lipopolysaccharide biosynthetic process"/>
    <property type="evidence" value="ECO:0007669"/>
    <property type="project" value="UniProtKB-KW"/>
</dbReference>
<gene>
    <name evidence="4" type="ORF">HDE69_000510</name>
</gene>
<dbReference type="SUPFAM" id="SSF53448">
    <property type="entry name" value="Nucleotide-diphospho-sugar transferases"/>
    <property type="match status" value="1"/>
</dbReference>
<evidence type="ECO:0000256" key="2">
    <source>
        <dbReference type="ARBA" id="ARBA00022695"/>
    </source>
</evidence>
<dbReference type="CDD" id="cd02517">
    <property type="entry name" value="CMP-KDO-Synthetase"/>
    <property type="match status" value="1"/>
</dbReference>
<dbReference type="EC" id="2.7.7.38" evidence="4"/>
<name>A0A7W8YPS1_9SPHI</name>
<evidence type="ECO:0000256" key="1">
    <source>
        <dbReference type="ARBA" id="ARBA00022679"/>
    </source>
</evidence>
<protein>
    <submittedName>
        <fullName evidence="4">3-deoxy-manno-octulosonate cytidylyltransferase (CMP-KDO synthetase)</fullName>
        <ecNumber evidence="4">2.7.7.38</ecNumber>
    </submittedName>
</protein>
<dbReference type="EMBL" id="JACHCF010000001">
    <property type="protein sequence ID" value="MBB5619474.1"/>
    <property type="molecule type" value="Genomic_DNA"/>
</dbReference>
<evidence type="ECO:0000313" key="4">
    <source>
        <dbReference type="EMBL" id="MBB5619474.1"/>
    </source>
</evidence>
<dbReference type="RefSeq" id="WP_260319705.1">
    <property type="nucleotide sequence ID" value="NZ_JACHCF010000001.1"/>
</dbReference>
<dbReference type="NCBIfam" id="NF009905">
    <property type="entry name" value="PRK13368.1"/>
    <property type="match status" value="1"/>
</dbReference>
<comment type="caution">
    <text evidence="4">The sequence shown here is derived from an EMBL/GenBank/DDBJ whole genome shotgun (WGS) entry which is preliminary data.</text>
</comment>
<dbReference type="Gene3D" id="3.90.550.10">
    <property type="entry name" value="Spore Coat Polysaccharide Biosynthesis Protein SpsA, Chain A"/>
    <property type="match status" value="1"/>
</dbReference>
<sequence>MLMNFIVVIPARYQSTRFPGKPLLDINGKSMLLRTYEQCIQAVDKSLVYVATEDQRIVEHCESFGIQVLLTSDNCLTGTDRIAEVAALVKADYYINVQGDEPLFNPDDITKMISRLDTYPGEILNGYCPITDERQYRSKSVPKVVFRPDGRLLYMSRSPVPGNKSLDFVKAWRQVCVYAFPFMALKAFAETKNKTVLEAEEDIEILRFLELNYEVRMIELSSESIAIDNPEDLKEVLAKLKEDAIKV</sequence>
<accession>A0A7W8YPS1</accession>
<evidence type="ECO:0000313" key="5">
    <source>
        <dbReference type="Proteomes" id="UP000537718"/>
    </source>
</evidence>
<dbReference type="Pfam" id="PF02348">
    <property type="entry name" value="CTP_transf_3"/>
    <property type="match status" value="1"/>
</dbReference>
<reference evidence="4 5" key="1">
    <citation type="submission" date="2020-08" db="EMBL/GenBank/DDBJ databases">
        <title>Genomic Encyclopedia of Type Strains, Phase IV (KMG-V): Genome sequencing to study the core and pangenomes of soil and plant-associated prokaryotes.</title>
        <authorList>
            <person name="Whitman W."/>
        </authorList>
    </citation>
    <scope>NUCLEOTIDE SEQUENCE [LARGE SCALE GENOMIC DNA]</scope>
    <source>
        <strain evidence="4 5">MP7CTX6</strain>
    </source>
</reference>
<keyword evidence="1 4" id="KW-0808">Transferase</keyword>
<dbReference type="Proteomes" id="UP000537718">
    <property type="component" value="Unassembled WGS sequence"/>
</dbReference>
<dbReference type="PANTHER" id="PTHR42866">
    <property type="entry name" value="3-DEOXY-MANNO-OCTULOSONATE CYTIDYLYLTRANSFERASE"/>
    <property type="match status" value="1"/>
</dbReference>
<proteinExistence type="predicted"/>
<organism evidence="4 5">
    <name type="scientific">Pedobacter cryoconitis</name>
    <dbReference type="NCBI Taxonomy" id="188932"/>
    <lineage>
        <taxon>Bacteria</taxon>
        <taxon>Pseudomonadati</taxon>
        <taxon>Bacteroidota</taxon>
        <taxon>Sphingobacteriia</taxon>
        <taxon>Sphingobacteriales</taxon>
        <taxon>Sphingobacteriaceae</taxon>
        <taxon>Pedobacter</taxon>
    </lineage>
</organism>
<evidence type="ECO:0000256" key="3">
    <source>
        <dbReference type="ARBA" id="ARBA00022985"/>
    </source>
</evidence>